<dbReference type="Proteomes" id="UP000006727">
    <property type="component" value="Chromosome 26"/>
</dbReference>
<reference evidence="2 4" key="2">
    <citation type="journal article" date="2018" name="Plant J.">
        <title>The Physcomitrella patens chromosome-scale assembly reveals moss genome structure and evolution.</title>
        <authorList>
            <person name="Lang D."/>
            <person name="Ullrich K.K."/>
            <person name="Murat F."/>
            <person name="Fuchs J."/>
            <person name="Jenkins J."/>
            <person name="Haas F.B."/>
            <person name="Piednoel M."/>
            <person name="Gundlach H."/>
            <person name="Van Bel M."/>
            <person name="Meyberg R."/>
            <person name="Vives C."/>
            <person name="Morata J."/>
            <person name="Symeonidi A."/>
            <person name="Hiss M."/>
            <person name="Muchero W."/>
            <person name="Kamisugi Y."/>
            <person name="Saleh O."/>
            <person name="Blanc G."/>
            <person name="Decker E.L."/>
            <person name="van Gessel N."/>
            <person name="Grimwood J."/>
            <person name="Hayes R.D."/>
            <person name="Graham S.W."/>
            <person name="Gunter L.E."/>
            <person name="McDaniel S.F."/>
            <person name="Hoernstein S.N.W."/>
            <person name="Larsson A."/>
            <person name="Li F.W."/>
            <person name="Perroud P.F."/>
            <person name="Phillips J."/>
            <person name="Ranjan P."/>
            <person name="Rokshar D.S."/>
            <person name="Rothfels C.J."/>
            <person name="Schneider L."/>
            <person name="Shu S."/>
            <person name="Stevenson D.W."/>
            <person name="Thummler F."/>
            <person name="Tillich M."/>
            <person name="Villarreal Aguilar J.C."/>
            <person name="Widiez T."/>
            <person name="Wong G.K."/>
            <person name="Wymore A."/>
            <person name="Zhang Y."/>
            <person name="Zimmer A.D."/>
            <person name="Quatrano R.S."/>
            <person name="Mayer K.F.X."/>
            <person name="Goodstein D."/>
            <person name="Casacuberta J.M."/>
            <person name="Vandepoele K."/>
            <person name="Reski R."/>
            <person name="Cuming A.C."/>
            <person name="Tuskan G.A."/>
            <person name="Maumus F."/>
            <person name="Salse J."/>
            <person name="Schmutz J."/>
            <person name="Rensing S.A."/>
        </authorList>
    </citation>
    <scope>NUCLEOTIDE SEQUENCE [LARGE SCALE GENOMIC DNA]</scope>
    <source>
        <strain evidence="3 4">cv. Gransden 2004</strain>
    </source>
</reference>
<sequence>MARQNIGEVPIEGNKGNKAVRGRGEQHTINK</sequence>
<proteinExistence type="predicted"/>
<dbReference type="InParanoid" id="A0A2K1ICY3"/>
<name>A0A2K1ICY3_PHYPA</name>
<protein>
    <submittedName>
        <fullName evidence="2 3">Uncharacterized protein</fullName>
    </submittedName>
</protein>
<dbReference type="PaxDb" id="3218-PP1S6_421V6.1"/>
<evidence type="ECO:0000313" key="2">
    <source>
        <dbReference type="EMBL" id="PNR27131.1"/>
    </source>
</evidence>
<evidence type="ECO:0000313" key="4">
    <source>
        <dbReference type="Proteomes" id="UP000006727"/>
    </source>
</evidence>
<dbReference type="EMBL" id="ABEU02000026">
    <property type="protein sequence ID" value="PNR27131.1"/>
    <property type="molecule type" value="Genomic_DNA"/>
</dbReference>
<dbReference type="AlphaFoldDB" id="A0A2K1ICY3"/>
<evidence type="ECO:0000313" key="3">
    <source>
        <dbReference type="EnsemblPlants" id="Pp3c26_13650V3.1"/>
    </source>
</evidence>
<feature type="compositionally biased region" description="Basic and acidic residues" evidence="1">
    <location>
        <begin position="22"/>
        <end position="31"/>
    </location>
</feature>
<reference evidence="3" key="3">
    <citation type="submission" date="2020-12" db="UniProtKB">
        <authorList>
            <consortium name="EnsemblPlants"/>
        </authorList>
    </citation>
    <scope>IDENTIFICATION</scope>
</reference>
<gene>
    <name evidence="2" type="ORF">PHYPA_030612</name>
</gene>
<feature type="region of interest" description="Disordered" evidence="1">
    <location>
        <begin position="1"/>
        <end position="31"/>
    </location>
</feature>
<dbReference type="Gramene" id="Pp3c26_13650V3.1">
    <property type="protein sequence ID" value="Pp3c26_13650V3.1"/>
    <property type="gene ID" value="Pp3c26_13650"/>
</dbReference>
<accession>A0A2K1ICY3</accession>
<evidence type="ECO:0000256" key="1">
    <source>
        <dbReference type="SAM" id="MobiDB-lite"/>
    </source>
</evidence>
<keyword evidence="4" id="KW-1185">Reference proteome</keyword>
<dbReference type="Gramene" id="Pp3c26_13650V3.2">
    <property type="protein sequence ID" value="Pp3c26_13650V3.2"/>
    <property type="gene ID" value="Pp3c26_13650"/>
</dbReference>
<reference evidence="2 4" key="1">
    <citation type="journal article" date="2008" name="Science">
        <title>The Physcomitrella genome reveals evolutionary insights into the conquest of land by plants.</title>
        <authorList>
            <person name="Rensing S."/>
            <person name="Lang D."/>
            <person name="Zimmer A."/>
            <person name="Terry A."/>
            <person name="Salamov A."/>
            <person name="Shapiro H."/>
            <person name="Nishiyama T."/>
            <person name="Perroud P.-F."/>
            <person name="Lindquist E."/>
            <person name="Kamisugi Y."/>
            <person name="Tanahashi T."/>
            <person name="Sakakibara K."/>
            <person name="Fujita T."/>
            <person name="Oishi K."/>
            <person name="Shin-I T."/>
            <person name="Kuroki Y."/>
            <person name="Toyoda A."/>
            <person name="Suzuki Y."/>
            <person name="Hashimoto A."/>
            <person name="Yamaguchi K."/>
            <person name="Sugano A."/>
            <person name="Kohara Y."/>
            <person name="Fujiyama A."/>
            <person name="Anterola A."/>
            <person name="Aoki S."/>
            <person name="Ashton N."/>
            <person name="Barbazuk W.B."/>
            <person name="Barker E."/>
            <person name="Bennetzen J."/>
            <person name="Bezanilla M."/>
            <person name="Blankenship R."/>
            <person name="Cho S.H."/>
            <person name="Dutcher S."/>
            <person name="Estelle M."/>
            <person name="Fawcett J.A."/>
            <person name="Gundlach H."/>
            <person name="Hanada K."/>
            <person name="Heyl A."/>
            <person name="Hicks K.A."/>
            <person name="Hugh J."/>
            <person name="Lohr M."/>
            <person name="Mayer K."/>
            <person name="Melkozernov A."/>
            <person name="Murata T."/>
            <person name="Nelson D."/>
            <person name="Pils B."/>
            <person name="Prigge M."/>
            <person name="Reiss B."/>
            <person name="Renner T."/>
            <person name="Rombauts S."/>
            <person name="Rushton P."/>
            <person name="Sanderfoot A."/>
            <person name="Schween G."/>
            <person name="Shiu S.-H."/>
            <person name="Stueber K."/>
            <person name="Theodoulou F.L."/>
            <person name="Tu H."/>
            <person name="Van de Peer Y."/>
            <person name="Verrier P.J."/>
            <person name="Waters E."/>
            <person name="Wood A."/>
            <person name="Yang L."/>
            <person name="Cove D."/>
            <person name="Cuming A."/>
            <person name="Hasebe M."/>
            <person name="Lucas S."/>
            <person name="Mishler D.B."/>
            <person name="Reski R."/>
            <person name="Grigoriev I."/>
            <person name="Quatrano R.S."/>
            <person name="Boore J.L."/>
        </authorList>
    </citation>
    <scope>NUCLEOTIDE SEQUENCE [LARGE SCALE GENOMIC DNA]</scope>
    <source>
        <strain evidence="3 4">cv. Gransden 2004</strain>
    </source>
</reference>
<dbReference type="EnsemblPlants" id="Pp3c26_13650V3.2">
    <property type="protein sequence ID" value="Pp3c26_13650V3.2"/>
    <property type="gene ID" value="Pp3c26_13650"/>
</dbReference>
<organism evidence="2">
    <name type="scientific">Physcomitrium patens</name>
    <name type="common">Spreading-leaved earth moss</name>
    <name type="synonym">Physcomitrella patens</name>
    <dbReference type="NCBI Taxonomy" id="3218"/>
    <lineage>
        <taxon>Eukaryota</taxon>
        <taxon>Viridiplantae</taxon>
        <taxon>Streptophyta</taxon>
        <taxon>Embryophyta</taxon>
        <taxon>Bryophyta</taxon>
        <taxon>Bryophytina</taxon>
        <taxon>Bryopsida</taxon>
        <taxon>Funariidae</taxon>
        <taxon>Funariales</taxon>
        <taxon>Funariaceae</taxon>
        <taxon>Physcomitrium</taxon>
    </lineage>
</organism>
<dbReference type="EnsemblPlants" id="Pp3c26_13650V3.1">
    <property type="protein sequence ID" value="Pp3c26_13650V3.1"/>
    <property type="gene ID" value="Pp3c26_13650"/>
</dbReference>